<evidence type="ECO:0000256" key="2">
    <source>
        <dbReference type="ARBA" id="ARBA00010122"/>
    </source>
</evidence>
<keyword evidence="6" id="KW-0067">ATP-binding</keyword>
<dbReference type="EMBL" id="JADWYR010000002">
    <property type="protein sequence ID" value="MBG9378023.1"/>
    <property type="molecule type" value="Genomic_DNA"/>
</dbReference>
<evidence type="ECO:0000259" key="9">
    <source>
        <dbReference type="Pfam" id="PF00696"/>
    </source>
</evidence>
<proteinExistence type="inferred from homology"/>
<keyword evidence="11" id="KW-1185">Reference proteome</keyword>
<dbReference type="GO" id="GO:0005829">
    <property type="term" value="C:cytosol"/>
    <property type="evidence" value="ECO:0007669"/>
    <property type="project" value="TreeGrafter"/>
</dbReference>
<organism evidence="10 11">
    <name type="scientific">Panacibacter microcysteis</name>
    <dbReference type="NCBI Taxonomy" id="2793269"/>
    <lineage>
        <taxon>Bacteria</taxon>
        <taxon>Pseudomonadati</taxon>
        <taxon>Bacteroidota</taxon>
        <taxon>Chitinophagia</taxon>
        <taxon>Chitinophagales</taxon>
        <taxon>Chitinophagaceae</taxon>
        <taxon>Panacibacter</taxon>
    </lineage>
</organism>
<dbReference type="InterPro" id="IPR036393">
    <property type="entry name" value="AceGlu_kinase-like_sf"/>
</dbReference>
<evidence type="ECO:0000256" key="8">
    <source>
        <dbReference type="RuleBase" id="RU004249"/>
    </source>
</evidence>
<name>A0A931MCU5_9BACT</name>
<evidence type="ECO:0000256" key="7">
    <source>
        <dbReference type="RuleBase" id="RU003448"/>
    </source>
</evidence>
<evidence type="ECO:0000256" key="6">
    <source>
        <dbReference type="ARBA" id="ARBA00022840"/>
    </source>
</evidence>
<comment type="pathway">
    <text evidence="1 8">Amino-acid biosynthesis; L-lysine biosynthesis via DAP pathway; (S)-tetrahydrodipicolinate from L-aspartate: step 1/4.</text>
</comment>
<dbReference type="GO" id="GO:0009089">
    <property type="term" value="P:lysine biosynthetic process via diaminopimelate"/>
    <property type="evidence" value="ECO:0007669"/>
    <property type="project" value="TreeGrafter"/>
</dbReference>
<dbReference type="GO" id="GO:0005524">
    <property type="term" value="F:ATP binding"/>
    <property type="evidence" value="ECO:0007669"/>
    <property type="project" value="UniProtKB-KW"/>
</dbReference>
<sequence length="439" mass="49878">MKVFKFGGASVNSVERIQNVKEIIKSYSDEQLMIIISAMGKTTNALEKVVEAFYAGHKEEALQLFDGIKKQHVTTAKYLLVTHYNACIEQLNSFFTEVEWLMHDKPVRAFDYYYDQVVCVGELLSTCLVSYYLNEMQVANTWLDVRDIIRTDDNFRDATIDWEYTARKVDELKAQYFHNMQAAQSSSVLTADDANYTPGIVITQGFIGSTDENESTTLGREGSDFTAAIFANLLNAESQTIWKDVEAVMSADPKQFPDAEIIHELSFDEVIEMAYYGAQIIHPKTIKPLQNKGIPLHVKSFIDPSLPGTVIYKKQPRHLPPIIIIKKQQALMHLHSQDFSFVGEKPIIRLYEYFASNKIRPNLIQTGAISLQVCLDDKPEKIDHLAAEAGAIFDVQVEKGLSLLTIRHYTTMLIEKMTAGKEIVLQQQDKQTIQVLYRD</sequence>
<dbReference type="InterPro" id="IPR001048">
    <property type="entry name" value="Asp/Glu/Uridylate_kinase"/>
</dbReference>
<evidence type="ECO:0000256" key="4">
    <source>
        <dbReference type="ARBA" id="ARBA00022741"/>
    </source>
</evidence>
<evidence type="ECO:0000256" key="5">
    <source>
        <dbReference type="ARBA" id="ARBA00022777"/>
    </source>
</evidence>
<dbReference type="Proteomes" id="UP000628448">
    <property type="component" value="Unassembled WGS sequence"/>
</dbReference>
<keyword evidence="3 7" id="KW-0808">Transferase</keyword>
<dbReference type="PANTHER" id="PTHR21499:SF59">
    <property type="entry name" value="ASPARTOKINASE"/>
    <property type="match status" value="1"/>
</dbReference>
<evidence type="ECO:0000313" key="10">
    <source>
        <dbReference type="EMBL" id="MBG9378023.1"/>
    </source>
</evidence>
<dbReference type="SUPFAM" id="SSF53633">
    <property type="entry name" value="Carbamate kinase-like"/>
    <property type="match status" value="1"/>
</dbReference>
<keyword evidence="8" id="KW-0028">Amino-acid biosynthesis</keyword>
<dbReference type="InterPro" id="IPR042199">
    <property type="entry name" value="AsparK_Bifunc_asparK/hSer_DH"/>
</dbReference>
<evidence type="ECO:0000256" key="1">
    <source>
        <dbReference type="ARBA" id="ARBA00004766"/>
    </source>
</evidence>
<comment type="similarity">
    <text evidence="2 7">Belongs to the aspartokinase family.</text>
</comment>
<comment type="caution">
    <text evidence="10">The sequence shown here is derived from an EMBL/GenBank/DDBJ whole genome shotgun (WGS) entry which is preliminary data.</text>
</comment>
<reference evidence="10" key="1">
    <citation type="submission" date="2020-11" db="EMBL/GenBank/DDBJ databases">
        <title>Bacterial whole genome sequence for Panacibacter sp. DH6.</title>
        <authorList>
            <person name="Le V."/>
            <person name="Ko S."/>
            <person name="Ahn C.-Y."/>
            <person name="Oh H.-M."/>
        </authorList>
    </citation>
    <scope>NUCLEOTIDE SEQUENCE</scope>
    <source>
        <strain evidence="10">DH6</strain>
    </source>
</reference>
<keyword evidence="5 7" id="KW-0418">Kinase</keyword>
<comment type="pathway">
    <text evidence="8">Amino-acid biosynthesis; L-methionine biosynthesis via de novo pathway; L-homoserine from L-aspartate: step 1/3.</text>
</comment>
<keyword evidence="4" id="KW-0547">Nucleotide-binding</keyword>
<dbReference type="NCBIfam" id="TIGR00657">
    <property type="entry name" value="asp_kinases"/>
    <property type="match status" value="1"/>
</dbReference>
<dbReference type="GO" id="GO:0004072">
    <property type="term" value="F:aspartate kinase activity"/>
    <property type="evidence" value="ECO:0007669"/>
    <property type="project" value="UniProtKB-EC"/>
</dbReference>
<protein>
    <recommendedName>
        <fullName evidence="7">Aspartokinase</fullName>
        <ecNumber evidence="7">2.7.2.4</ecNumber>
    </recommendedName>
</protein>
<dbReference type="AlphaFoldDB" id="A0A931MCU5"/>
<evidence type="ECO:0000313" key="11">
    <source>
        <dbReference type="Proteomes" id="UP000628448"/>
    </source>
</evidence>
<dbReference type="PANTHER" id="PTHR21499">
    <property type="entry name" value="ASPARTATE KINASE"/>
    <property type="match status" value="1"/>
</dbReference>
<dbReference type="Gene3D" id="3.40.1160.10">
    <property type="entry name" value="Acetylglutamate kinase-like"/>
    <property type="match status" value="1"/>
</dbReference>
<accession>A0A931MCU5</accession>
<feature type="domain" description="Aspartate/glutamate/uridylate kinase" evidence="9">
    <location>
        <begin position="2"/>
        <end position="300"/>
    </location>
</feature>
<comment type="catalytic activity">
    <reaction evidence="7">
        <text>L-aspartate + ATP = 4-phospho-L-aspartate + ADP</text>
        <dbReference type="Rhea" id="RHEA:23776"/>
        <dbReference type="ChEBI" id="CHEBI:29991"/>
        <dbReference type="ChEBI" id="CHEBI:30616"/>
        <dbReference type="ChEBI" id="CHEBI:57535"/>
        <dbReference type="ChEBI" id="CHEBI:456216"/>
        <dbReference type="EC" id="2.7.2.4"/>
    </reaction>
</comment>
<gene>
    <name evidence="10" type="ORF">I5907_17420</name>
</gene>
<dbReference type="EC" id="2.7.2.4" evidence="7"/>
<dbReference type="Pfam" id="PF00696">
    <property type="entry name" value="AA_kinase"/>
    <property type="match status" value="1"/>
</dbReference>
<dbReference type="RefSeq" id="WP_196992080.1">
    <property type="nucleotide sequence ID" value="NZ_JADWYR010000002.1"/>
</dbReference>
<dbReference type="Gene3D" id="1.20.120.1320">
    <property type="entry name" value="Aspartokinase, catalytic domain"/>
    <property type="match status" value="1"/>
</dbReference>
<evidence type="ECO:0000256" key="3">
    <source>
        <dbReference type="ARBA" id="ARBA00022679"/>
    </source>
</evidence>
<comment type="pathway">
    <text evidence="8">Amino-acid biosynthesis; L-threonine biosynthesis; L-threonine from L-aspartate: step 1/5.</text>
</comment>
<dbReference type="GO" id="GO:0009090">
    <property type="term" value="P:homoserine biosynthetic process"/>
    <property type="evidence" value="ECO:0007669"/>
    <property type="project" value="TreeGrafter"/>
</dbReference>
<dbReference type="InterPro" id="IPR001341">
    <property type="entry name" value="Asp_kinase"/>
</dbReference>